<dbReference type="EMBL" id="JH793400">
    <property type="protein sequence ID" value="ELQ38698.1"/>
    <property type="molecule type" value="Genomic_DNA"/>
</dbReference>
<dbReference type="SMR" id="A0AA97NYG9"/>
<evidence type="ECO:0000256" key="1">
    <source>
        <dbReference type="SAM" id="MobiDB-lite"/>
    </source>
</evidence>
<organism evidence="2">
    <name type="scientific">Pyricularia oryzae (strain Y34)</name>
    <name type="common">Rice blast fungus</name>
    <name type="synonym">Magnaporthe oryzae</name>
    <dbReference type="NCBI Taxonomy" id="1143189"/>
    <lineage>
        <taxon>Eukaryota</taxon>
        <taxon>Fungi</taxon>
        <taxon>Dikarya</taxon>
        <taxon>Ascomycota</taxon>
        <taxon>Pezizomycotina</taxon>
        <taxon>Sordariomycetes</taxon>
        <taxon>Sordariomycetidae</taxon>
        <taxon>Magnaporthales</taxon>
        <taxon>Pyriculariaceae</taxon>
        <taxon>Pyricularia</taxon>
    </lineage>
</organism>
<dbReference type="Proteomes" id="UP000011086">
    <property type="component" value="Unassembled WGS sequence"/>
</dbReference>
<gene>
    <name evidence="2" type="ORF">OOU_Y34scaffold00530g7</name>
</gene>
<protein>
    <submittedName>
        <fullName evidence="2">Uncharacterized protein</fullName>
    </submittedName>
</protein>
<accession>A0AA97NYG9</accession>
<dbReference type="AlphaFoldDB" id="A0AA97NYG9"/>
<evidence type="ECO:0000313" key="2">
    <source>
        <dbReference type="EMBL" id="ELQ38698.1"/>
    </source>
</evidence>
<feature type="compositionally biased region" description="Polar residues" evidence="1">
    <location>
        <begin position="28"/>
        <end position="41"/>
    </location>
</feature>
<name>A0AA97NYG9_PYRO3</name>
<sequence length="64" mass="6942">MGRYSQQRIGSFGLGTRGPNWAGFPQKSAKSAQGSKPQQDFQRTAARLFNHLHLLASAARVANA</sequence>
<feature type="region of interest" description="Disordered" evidence="1">
    <location>
        <begin position="1"/>
        <end position="41"/>
    </location>
</feature>
<reference evidence="2" key="1">
    <citation type="journal article" date="2012" name="PLoS Genet.">
        <title>Comparative analysis of the genomes of two field isolates of the rice blast fungus Magnaporthe oryzae.</title>
        <authorList>
            <person name="Xue M."/>
            <person name="Yang J."/>
            <person name="Li Z."/>
            <person name="Hu S."/>
            <person name="Yao N."/>
            <person name="Dean R.A."/>
            <person name="Zhao W."/>
            <person name="Shen M."/>
            <person name="Zhang H."/>
            <person name="Li C."/>
            <person name="Liu L."/>
            <person name="Cao L."/>
            <person name="Xu X."/>
            <person name="Xing Y."/>
            <person name="Hsiang T."/>
            <person name="Zhang Z."/>
            <person name="Xu J.R."/>
            <person name="Peng Y.L."/>
        </authorList>
    </citation>
    <scope>NUCLEOTIDE SEQUENCE</scope>
    <source>
        <strain evidence="2">Y34</strain>
    </source>
</reference>
<proteinExistence type="predicted"/>